<keyword evidence="6" id="KW-0805">Transcription regulation</keyword>
<name>A0A8S1EJI5_9PELO</name>
<keyword evidence="7" id="KW-0496">Mitochondrion</keyword>
<evidence type="ECO:0000313" key="15">
    <source>
        <dbReference type="Proteomes" id="UP000494206"/>
    </source>
</evidence>
<accession>A0A8S1EJI5</accession>
<evidence type="ECO:0000256" key="4">
    <source>
        <dbReference type="ARBA" id="ARBA00022792"/>
    </source>
</evidence>
<dbReference type="PRINTS" id="PR00727">
    <property type="entry name" value="LEADERPTASE"/>
</dbReference>
<organism evidence="14 15">
    <name type="scientific">Caenorhabditis bovis</name>
    <dbReference type="NCBI Taxonomy" id="2654633"/>
    <lineage>
        <taxon>Eukaryota</taxon>
        <taxon>Metazoa</taxon>
        <taxon>Ecdysozoa</taxon>
        <taxon>Nematoda</taxon>
        <taxon>Chromadorea</taxon>
        <taxon>Rhabditida</taxon>
        <taxon>Rhabditina</taxon>
        <taxon>Rhabditomorpha</taxon>
        <taxon>Rhabditoidea</taxon>
        <taxon>Rhabditidae</taxon>
        <taxon>Peloderinae</taxon>
        <taxon>Caenorhabditis</taxon>
    </lineage>
</organism>
<keyword evidence="5" id="KW-0378">Hydrolase</keyword>
<dbReference type="PANTHER" id="PTHR12383:SF16">
    <property type="entry name" value="MITOCHONDRIAL INNER MEMBRANE PROTEASE SUBUNIT 1"/>
    <property type="match status" value="1"/>
</dbReference>
<evidence type="ECO:0000256" key="11">
    <source>
        <dbReference type="ARBA" id="ARBA00038445"/>
    </source>
</evidence>
<evidence type="ECO:0000256" key="10">
    <source>
        <dbReference type="ARBA" id="ARBA00023242"/>
    </source>
</evidence>
<evidence type="ECO:0000256" key="5">
    <source>
        <dbReference type="ARBA" id="ARBA00022801"/>
    </source>
</evidence>
<comment type="subunit">
    <text evidence="3">Heterodimer of 2 subunits, IMMPL1 and IMMPL2.</text>
</comment>
<keyword evidence="8" id="KW-0472">Membrane</keyword>
<dbReference type="CDD" id="cd06530">
    <property type="entry name" value="S26_SPase_I"/>
    <property type="match status" value="1"/>
</dbReference>
<dbReference type="InterPro" id="IPR000223">
    <property type="entry name" value="Pept_S26A_signal_pept_1"/>
</dbReference>
<dbReference type="InterPro" id="IPR036286">
    <property type="entry name" value="LexA/Signal_pep-like_sf"/>
</dbReference>
<evidence type="ECO:0000256" key="12">
    <source>
        <dbReference type="SAM" id="Coils"/>
    </source>
</evidence>
<dbReference type="Gene3D" id="2.10.109.10">
    <property type="entry name" value="Umud Fragment, subunit A"/>
    <property type="match status" value="1"/>
</dbReference>
<evidence type="ECO:0000256" key="9">
    <source>
        <dbReference type="ARBA" id="ARBA00023163"/>
    </source>
</evidence>
<evidence type="ECO:0000256" key="7">
    <source>
        <dbReference type="ARBA" id="ARBA00023128"/>
    </source>
</evidence>
<dbReference type="Pfam" id="PF10502">
    <property type="entry name" value="Peptidase_S26"/>
    <property type="match status" value="2"/>
</dbReference>
<evidence type="ECO:0000256" key="6">
    <source>
        <dbReference type="ARBA" id="ARBA00023015"/>
    </source>
</evidence>
<feature type="domain" description="Peptidase S26" evidence="13">
    <location>
        <begin position="61"/>
        <end position="101"/>
    </location>
</feature>
<dbReference type="SUPFAM" id="SSF140718">
    <property type="entry name" value="Mediator hinge subcomplex-like"/>
    <property type="match status" value="1"/>
</dbReference>
<evidence type="ECO:0000256" key="2">
    <source>
        <dbReference type="ARBA" id="ARBA00004273"/>
    </source>
</evidence>
<dbReference type="GO" id="GO:0004252">
    <property type="term" value="F:serine-type endopeptidase activity"/>
    <property type="evidence" value="ECO:0007669"/>
    <property type="project" value="InterPro"/>
</dbReference>
<keyword evidence="4" id="KW-0999">Mitochondrion inner membrane</keyword>
<dbReference type="GO" id="GO:0042720">
    <property type="term" value="C:mitochondrial inner membrane peptidase complex"/>
    <property type="evidence" value="ECO:0007669"/>
    <property type="project" value="TreeGrafter"/>
</dbReference>
<evidence type="ECO:0000313" key="14">
    <source>
        <dbReference type="EMBL" id="CAB3401301.1"/>
    </source>
</evidence>
<evidence type="ECO:0000259" key="13">
    <source>
        <dbReference type="Pfam" id="PF10502"/>
    </source>
</evidence>
<dbReference type="GO" id="GO:0016592">
    <property type="term" value="C:mediator complex"/>
    <property type="evidence" value="ECO:0007669"/>
    <property type="project" value="InterPro"/>
</dbReference>
<keyword evidence="10" id="KW-0539">Nucleus</keyword>
<dbReference type="SUPFAM" id="SSF51306">
    <property type="entry name" value="LexA/Signal peptidase"/>
    <property type="match status" value="1"/>
</dbReference>
<dbReference type="GO" id="GO:0006627">
    <property type="term" value="P:protein processing involved in protein targeting to mitochondrion"/>
    <property type="evidence" value="ECO:0007669"/>
    <property type="project" value="TreeGrafter"/>
</dbReference>
<dbReference type="InterPro" id="IPR037212">
    <property type="entry name" value="Med7/Med21-like"/>
</dbReference>
<keyword evidence="12" id="KW-0175">Coiled coil</keyword>
<reference evidence="14 15" key="1">
    <citation type="submission" date="2020-04" db="EMBL/GenBank/DDBJ databases">
        <authorList>
            <person name="Laetsch R D."/>
            <person name="Stevens L."/>
            <person name="Kumar S."/>
            <person name="Blaxter L. M."/>
        </authorList>
    </citation>
    <scope>NUCLEOTIDE SEQUENCE [LARGE SCALE GENOMIC DNA]</scope>
</reference>
<sequence length="244" mass="27659">MYPTIHDGDLVIAERFSISTRNVRKGDIVGCLSPSKPTELLCKRIAAKEGERVECELLPNGRVPRGHVFLQGDNTKLSTDSRHFGPVPEGLVQIRLTLRIWPLTRFGWLSNKWTKMSDRLTQLQDLVNDLAACMTNAIGVLQGEAPPCEFNEISKELEEEPNCENFASLIAKAAKDIELMVESFPMENMECTDIEEQIKKNEERKRKAVKELEEVNKQGVEIMKRLQEKLTEIATVQIKSRPIA</sequence>
<dbReference type="Pfam" id="PF11221">
    <property type="entry name" value="Med21"/>
    <property type="match status" value="1"/>
</dbReference>
<dbReference type="PANTHER" id="PTHR12383">
    <property type="entry name" value="PROTEASE FAMILY S26 MITOCHONDRIAL INNER MEMBRANE PROTEASE-RELATED"/>
    <property type="match status" value="1"/>
</dbReference>
<comment type="caution">
    <text evidence="14">The sequence shown here is derived from an EMBL/GenBank/DDBJ whole genome shotgun (WGS) entry which is preliminary data.</text>
</comment>
<dbReference type="InterPro" id="IPR052064">
    <property type="entry name" value="Mito_IMP1_subunit"/>
</dbReference>
<protein>
    <recommendedName>
        <fullName evidence="13">Peptidase S26 domain-containing protein</fullName>
    </recommendedName>
</protein>
<proteinExistence type="inferred from homology"/>
<comment type="similarity">
    <text evidence="11">Belongs to the peptidase S26 family. IMP1 subfamily.</text>
</comment>
<dbReference type="Gene3D" id="6.10.280.10">
    <property type="entry name" value="Mediator complex, subunit Med21"/>
    <property type="match status" value="1"/>
</dbReference>
<comment type="subcellular location">
    <subcellularLocation>
        <location evidence="2">Mitochondrion inner membrane</location>
    </subcellularLocation>
    <subcellularLocation>
        <location evidence="1">Nucleus</location>
    </subcellularLocation>
</comment>
<dbReference type="InterPro" id="IPR021384">
    <property type="entry name" value="Mediator_Med21"/>
</dbReference>
<dbReference type="GO" id="GO:0006465">
    <property type="term" value="P:signal peptide processing"/>
    <property type="evidence" value="ECO:0007669"/>
    <property type="project" value="InterPro"/>
</dbReference>
<dbReference type="OrthoDB" id="308440at2759"/>
<dbReference type="InterPro" id="IPR019533">
    <property type="entry name" value="Peptidase_S26"/>
</dbReference>
<gene>
    <name evidence="14" type="ORF">CBOVIS_LOCUS4068</name>
</gene>
<evidence type="ECO:0000256" key="8">
    <source>
        <dbReference type="ARBA" id="ARBA00023136"/>
    </source>
</evidence>
<evidence type="ECO:0000256" key="3">
    <source>
        <dbReference type="ARBA" id="ARBA00011805"/>
    </source>
</evidence>
<dbReference type="EMBL" id="CADEPM010000003">
    <property type="protein sequence ID" value="CAB3401301.1"/>
    <property type="molecule type" value="Genomic_DNA"/>
</dbReference>
<feature type="domain" description="Peptidase S26" evidence="13">
    <location>
        <begin position="1"/>
        <end position="56"/>
    </location>
</feature>
<dbReference type="AlphaFoldDB" id="A0A8S1EJI5"/>
<feature type="coiled-coil region" evidence="12">
    <location>
        <begin position="191"/>
        <end position="229"/>
    </location>
</feature>
<dbReference type="Proteomes" id="UP000494206">
    <property type="component" value="Unassembled WGS sequence"/>
</dbReference>
<keyword evidence="15" id="KW-1185">Reference proteome</keyword>
<keyword evidence="9" id="KW-0804">Transcription</keyword>
<evidence type="ECO:0000256" key="1">
    <source>
        <dbReference type="ARBA" id="ARBA00004123"/>
    </source>
</evidence>